<organism evidence="1 2">
    <name type="scientific">Bifidobacterium longum subsp. longum</name>
    <dbReference type="NCBI Taxonomy" id="1679"/>
    <lineage>
        <taxon>Bacteria</taxon>
        <taxon>Bacillati</taxon>
        <taxon>Actinomycetota</taxon>
        <taxon>Actinomycetes</taxon>
        <taxon>Bifidobacteriales</taxon>
        <taxon>Bifidobacteriaceae</taxon>
        <taxon>Bifidobacterium</taxon>
    </lineage>
</organism>
<sequence length="273" mass="28930">MAELVTGHAGKAHATAEQAAGLNAGILGLDDYVLNVHDKFKITVVSANKVTIGTGELVMQGRHVSQGTPEDLIVTNGSQGQKRNDLIVCRYAKGSQSVESAKLVVVRGTPTTGTPTDPAVNTTSPLDGGTTYDMPLYRIPLDGITIGTPVALFNVLKPMSDVWDSLTQRSTTWRVPYSSNSISLTRVGDICFAGGNVKFNQSGENNYTQARETIPVGYRPAETSNVPIAVFGGNTTFILYGEHTGRVVMLGNPNNAYAGCTGVWRTADPMPAA</sequence>
<dbReference type="AlphaFoldDB" id="A0A4R0U2U9"/>
<proteinExistence type="predicted"/>
<comment type="caution">
    <text evidence="1">The sequence shown here is derived from an EMBL/GenBank/DDBJ whole genome shotgun (WGS) entry which is preliminary data.</text>
</comment>
<evidence type="ECO:0000313" key="1">
    <source>
        <dbReference type="EMBL" id="TCE99318.1"/>
    </source>
</evidence>
<name>A0A4R0U2U9_BIFLL</name>
<reference evidence="1 2" key="1">
    <citation type="journal article" date="2018" name="Sci. Rep.">
        <title>Genomic diversity and distribution of Bifidobacterium longum subsp. longum across the human lifespan.</title>
        <authorList>
            <person name="Odamaki T."/>
            <person name="Bottacini F."/>
            <person name="Kato K."/>
            <person name="Mitsuyama E."/>
            <person name="Yoshida K."/>
            <person name="Horigome A."/>
            <person name="Xiao J.Z."/>
            <person name="van Sinderen D."/>
        </authorList>
    </citation>
    <scope>NUCLEOTIDE SEQUENCE [LARGE SCALE GENOMIC DNA]</scope>
    <source>
        <strain evidence="1 2">MCC10076</strain>
    </source>
</reference>
<dbReference type="Proteomes" id="UP000292751">
    <property type="component" value="Unassembled WGS sequence"/>
</dbReference>
<dbReference type="EMBL" id="SHRX01000012">
    <property type="protein sequence ID" value="TCE99318.1"/>
    <property type="molecule type" value="Genomic_DNA"/>
</dbReference>
<evidence type="ECO:0000313" key="2">
    <source>
        <dbReference type="Proteomes" id="UP000292751"/>
    </source>
</evidence>
<dbReference type="RefSeq" id="WP_242670738.1">
    <property type="nucleotide sequence ID" value="NZ_SHRX01000012.1"/>
</dbReference>
<protein>
    <submittedName>
        <fullName evidence="1">Uncharacterized protein</fullName>
    </submittedName>
</protein>
<gene>
    <name evidence="1" type="ORF">MCC10076_0872</name>
</gene>
<accession>A0A4R0U2U9</accession>